<keyword evidence="4" id="KW-1185">Reference proteome</keyword>
<dbReference type="OrthoDB" id="8190721at2759"/>
<feature type="chain" id="PRO_5001647976" evidence="2">
    <location>
        <begin position="41"/>
        <end position="373"/>
    </location>
</feature>
<dbReference type="Proteomes" id="UP000027135">
    <property type="component" value="Unassembled WGS sequence"/>
</dbReference>
<dbReference type="AlphaFoldDB" id="A0A067R233"/>
<proteinExistence type="predicted"/>
<feature type="region of interest" description="Disordered" evidence="1">
    <location>
        <begin position="317"/>
        <end position="373"/>
    </location>
</feature>
<accession>A0A067R233</accession>
<keyword evidence="2" id="KW-0732">Signal</keyword>
<protein>
    <submittedName>
        <fullName evidence="3">Uncharacterized protein</fullName>
    </submittedName>
</protein>
<organism evidence="3 4">
    <name type="scientific">Zootermopsis nevadensis</name>
    <name type="common">Dampwood termite</name>
    <dbReference type="NCBI Taxonomy" id="136037"/>
    <lineage>
        <taxon>Eukaryota</taxon>
        <taxon>Metazoa</taxon>
        <taxon>Ecdysozoa</taxon>
        <taxon>Arthropoda</taxon>
        <taxon>Hexapoda</taxon>
        <taxon>Insecta</taxon>
        <taxon>Pterygota</taxon>
        <taxon>Neoptera</taxon>
        <taxon>Polyneoptera</taxon>
        <taxon>Dictyoptera</taxon>
        <taxon>Blattodea</taxon>
        <taxon>Blattoidea</taxon>
        <taxon>Termitoidae</taxon>
        <taxon>Termopsidae</taxon>
        <taxon>Zootermopsis</taxon>
    </lineage>
</organism>
<dbReference type="InParanoid" id="A0A067R233"/>
<evidence type="ECO:0000313" key="4">
    <source>
        <dbReference type="Proteomes" id="UP000027135"/>
    </source>
</evidence>
<gene>
    <name evidence="3" type="ORF">L798_08758</name>
</gene>
<evidence type="ECO:0000256" key="1">
    <source>
        <dbReference type="SAM" id="MobiDB-lite"/>
    </source>
</evidence>
<feature type="signal peptide" evidence="2">
    <location>
        <begin position="1"/>
        <end position="40"/>
    </location>
</feature>
<sequence length="373" mass="41048">MSGDRAHIVSRRTARPAVTMAPRHLLALCLAVVTLHHAKSTKYTSSGFQNQTTVPDFWWDLTLNHNAYISSVLIQFPNFKDASRPEMGLQFGWDLGWAQGTTSVWDAGQRARWTAWTWESNGDSEISGGGFLFNKTGKETALAGVCWLRDGHSDTITWNCFAEGNLTTPLPWDSWQMNFNENGNRTIGFVKEETRWGFYVDSDLVLSKHCADGGVSVAGKRFKFLHGKEIQKSVSDDPFKTTTFSRQKRSPDFFEKVGQKLKEWVEKAKKFLGIGQQQADGQGDQDGLDGQEGKDGSQRCNSFLDVLVRIINLIFRRQGTPSSPPGGTLPPGGGGGVPPQNDAGGDPPGGANVPPADAEELDPSQNDAIRDWE</sequence>
<feature type="region of interest" description="Disordered" evidence="1">
    <location>
        <begin position="275"/>
        <end position="297"/>
    </location>
</feature>
<reference evidence="3 4" key="1">
    <citation type="journal article" date="2014" name="Nat. Commun.">
        <title>Molecular traces of alternative social organization in a termite genome.</title>
        <authorList>
            <person name="Terrapon N."/>
            <person name="Li C."/>
            <person name="Robertson H.M."/>
            <person name="Ji L."/>
            <person name="Meng X."/>
            <person name="Booth W."/>
            <person name="Chen Z."/>
            <person name="Childers C.P."/>
            <person name="Glastad K.M."/>
            <person name="Gokhale K."/>
            <person name="Gowin J."/>
            <person name="Gronenberg W."/>
            <person name="Hermansen R.A."/>
            <person name="Hu H."/>
            <person name="Hunt B.G."/>
            <person name="Huylmans A.K."/>
            <person name="Khalil S.M."/>
            <person name="Mitchell R.D."/>
            <person name="Munoz-Torres M.C."/>
            <person name="Mustard J.A."/>
            <person name="Pan H."/>
            <person name="Reese J.T."/>
            <person name="Scharf M.E."/>
            <person name="Sun F."/>
            <person name="Vogel H."/>
            <person name="Xiao J."/>
            <person name="Yang W."/>
            <person name="Yang Z."/>
            <person name="Yang Z."/>
            <person name="Zhou J."/>
            <person name="Zhu J."/>
            <person name="Brent C.S."/>
            <person name="Elsik C.G."/>
            <person name="Goodisman M.A."/>
            <person name="Liberles D.A."/>
            <person name="Roe R.M."/>
            <person name="Vargo E.L."/>
            <person name="Vilcinskas A."/>
            <person name="Wang J."/>
            <person name="Bornberg-Bauer E."/>
            <person name="Korb J."/>
            <person name="Zhang G."/>
            <person name="Liebig J."/>
        </authorList>
    </citation>
    <scope>NUCLEOTIDE SEQUENCE [LARGE SCALE GENOMIC DNA]</scope>
    <source>
        <tissue evidence="3">Whole organism</tissue>
    </source>
</reference>
<evidence type="ECO:0000256" key="2">
    <source>
        <dbReference type="SAM" id="SignalP"/>
    </source>
</evidence>
<evidence type="ECO:0000313" key="3">
    <source>
        <dbReference type="EMBL" id="KDR17077.1"/>
    </source>
</evidence>
<dbReference type="EMBL" id="KK852756">
    <property type="protein sequence ID" value="KDR17077.1"/>
    <property type="molecule type" value="Genomic_DNA"/>
</dbReference>
<name>A0A067R233_ZOONE</name>